<comment type="subcellular location">
    <subcellularLocation>
        <location evidence="1">Cell membrane</location>
        <topology evidence="1">Single-pass membrane protein</topology>
    </subcellularLocation>
    <subcellularLocation>
        <location evidence="7">Cell membrane</location>
        <topology evidence="7">Single-pass type II membrane protein</topology>
    </subcellularLocation>
</comment>
<dbReference type="EMBL" id="FLOB01000017">
    <property type="protein sequence ID" value="SBS37285.1"/>
    <property type="molecule type" value="Genomic_DNA"/>
</dbReference>
<evidence type="ECO:0000256" key="4">
    <source>
        <dbReference type="ARBA" id="ARBA00022692"/>
    </source>
</evidence>
<keyword evidence="6 8" id="KW-0472">Membrane</keyword>
<dbReference type="GO" id="GO:0005886">
    <property type="term" value="C:plasma membrane"/>
    <property type="evidence" value="ECO:0007669"/>
    <property type="project" value="UniProtKB-SubCell"/>
</dbReference>
<reference evidence="9" key="1">
    <citation type="submission" date="2016-06" db="EMBL/GenBank/DDBJ databases">
        <authorList>
            <person name="Kjaerup R.B."/>
            <person name="Dalgaard T.S."/>
            <person name="Juul-Madsen H.R."/>
        </authorList>
    </citation>
    <scope>NUCLEOTIDE SEQUENCE [LARGE SCALE GENOMIC DNA]</scope>
    <source>
        <strain evidence="9">CECT 8886</strain>
    </source>
</reference>
<feature type="transmembrane region" description="Helical" evidence="8">
    <location>
        <begin position="12"/>
        <end position="38"/>
    </location>
</feature>
<keyword evidence="7" id="KW-0653">Protein transport</keyword>
<organism evidence="9 10">
    <name type="scientific">Marinomonas spartinae</name>
    <dbReference type="NCBI Taxonomy" id="1792290"/>
    <lineage>
        <taxon>Bacteria</taxon>
        <taxon>Pseudomonadati</taxon>
        <taxon>Pseudomonadota</taxon>
        <taxon>Gammaproteobacteria</taxon>
        <taxon>Oceanospirillales</taxon>
        <taxon>Oceanospirillaceae</taxon>
        <taxon>Marinomonas</taxon>
    </lineage>
</organism>
<dbReference type="RefSeq" id="WP_067020257.1">
    <property type="nucleotide sequence ID" value="NZ_FLOB01000017.1"/>
</dbReference>
<comment type="similarity">
    <text evidence="2 7">Belongs to the ExbD/TolR family.</text>
</comment>
<accession>A0A1A8TUJ7</accession>
<dbReference type="PANTHER" id="PTHR30558">
    <property type="entry name" value="EXBD MEMBRANE COMPONENT OF PMF-DRIVEN MACROMOLECULE IMPORT SYSTEM"/>
    <property type="match status" value="1"/>
</dbReference>
<proteinExistence type="inferred from homology"/>
<gene>
    <name evidence="9" type="primary">exbD_4</name>
    <name evidence="9" type="ORF">MSP8886_04052</name>
</gene>
<evidence type="ECO:0000256" key="1">
    <source>
        <dbReference type="ARBA" id="ARBA00004162"/>
    </source>
</evidence>
<keyword evidence="10" id="KW-1185">Reference proteome</keyword>
<dbReference type="Proteomes" id="UP000092544">
    <property type="component" value="Unassembled WGS sequence"/>
</dbReference>
<sequence>MRSWNEPTKKRLHIEIIPMIDVMMFLLVFFILISLNVIPALGIKTSLPESGHAQVLKPQNNAIITLGKNDRLQLDGKDISKIKILDSLKQLKEKNKNLVIIIRCDKGIDVQRLVSIMDLLKGSGFKSISIATKNKN</sequence>
<dbReference type="AlphaFoldDB" id="A0A1A8TUJ7"/>
<dbReference type="OrthoDB" id="6121303at2"/>
<protein>
    <submittedName>
        <fullName evidence="9">Biopolymer transport protein ExbD</fullName>
    </submittedName>
</protein>
<keyword evidence="7" id="KW-0813">Transport</keyword>
<evidence type="ECO:0000256" key="5">
    <source>
        <dbReference type="ARBA" id="ARBA00022989"/>
    </source>
</evidence>
<dbReference type="Pfam" id="PF02472">
    <property type="entry name" value="ExbD"/>
    <property type="match status" value="1"/>
</dbReference>
<keyword evidence="3" id="KW-1003">Cell membrane</keyword>
<keyword evidence="4 7" id="KW-0812">Transmembrane</keyword>
<evidence type="ECO:0000256" key="7">
    <source>
        <dbReference type="RuleBase" id="RU003879"/>
    </source>
</evidence>
<evidence type="ECO:0000256" key="3">
    <source>
        <dbReference type="ARBA" id="ARBA00022475"/>
    </source>
</evidence>
<keyword evidence="5 8" id="KW-1133">Transmembrane helix</keyword>
<dbReference type="PANTHER" id="PTHR30558:SF7">
    <property type="entry name" value="TOL-PAL SYSTEM PROTEIN TOLR"/>
    <property type="match status" value="1"/>
</dbReference>
<evidence type="ECO:0000256" key="2">
    <source>
        <dbReference type="ARBA" id="ARBA00005811"/>
    </source>
</evidence>
<dbReference type="InterPro" id="IPR003400">
    <property type="entry name" value="ExbD"/>
</dbReference>
<evidence type="ECO:0000256" key="8">
    <source>
        <dbReference type="SAM" id="Phobius"/>
    </source>
</evidence>
<dbReference type="GO" id="GO:0022857">
    <property type="term" value="F:transmembrane transporter activity"/>
    <property type="evidence" value="ECO:0007669"/>
    <property type="project" value="InterPro"/>
</dbReference>
<dbReference type="Gene3D" id="3.30.420.270">
    <property type="match status" value="1"/>
</dbReference>
<dbReference type="STRING" id="1792290.MSP8886_04052"/>
<evidence type="ECO:0000256" key="6">
    <source>
        <dbReference type="ARBA" id="ARBA00023136"/>
    </source>
</evidence>
<evidence type="ECO:0000313" key="10">
    <source>
        <dbReference type="Proteomes" id="UP000092544"/>
    </source>
</evidence>
<evidence type="ECO:0000313" key="9">
    <source>
        <dbReference type="EMBL" id="SBS37285.1"/>
    </source>
</evidence>
<dbReference type="GO" id="GO:0015031">
    <property type="term" value="P:protein transport"/>
    <property type="evidence" value="ECO:0007669"/>
    <property type="project" value="UniProtKB-KW"/>
</dbReference>
<name>A0A1A8TUJ7_9GAMM</name>